<dbReference type="Proteomes" id="UP000007801">
    <property type="component" value="Unassembled WGS sequence"/>
</dbReference>
<accession>A0A0P8Y0Z5</accession>
<proteinExistence type="predicted"/>
<reference evidence="1 2" key="1">
    <citation type="journal article" date="2007" name="Nature">
        <title>Evolution of genes and genomes on the Drosophila phylogeny.</title>
        <authorList>
            <consortium name="Drosophila 12 Genomes Consortium"/>
            <person name="Clark A.G."/>
            <person name="Eisen M.B."/>
            <person name="Smith D.R."/>
            <person name="Bergman C.M."/>
            <person name="Oliver B."/>
            <person name="Markow T.A."/>
            <person name="Kaufman T.C."/>
            <person name="Kellis M."/>
            <person name="Gelbart W."/>
            <person name="Iyer V.N."/>
            <person name="Pollard D.A."/>
            <person name="Sackton T.B."/>
            <person name="Larracuente A.M."/>
            <person name="Singh N.D."/>
            <person name="Abad J.P."/>
            <person name="Abt D.N."/>
            <person name="Adryan B."/>
            <person name="Aguade M."/>
            <person name="Akashi H."/>
            <person name="Anderson W.W."/>
            <person name="Aquadro C.F."/>
            <person name="Ardell D.H."/>
            <person name="Arguello R."/>
            <person name="Artieri C.G."/>
            <person name="Barbash D.A."/>
            <person name="Barker D."/>
            <person name="Barsanti P."/>
            <person name="Batterham P."/>
            <person name="Batzoglou S."/>
            <person name="Begun D."/>
            <person name="Bhutkar A."/>
            <person name="Blanco E."/>
            <person name="Bosak S.A."/>
            <person name="Bradley R.K."/>
            <person name="Brand A.D."/>
            <person name="Brent M.R."/>
            <person name="Brooks A.N."/>
            <person name="Brown R.H."/>
            <person name="Butlin R.K."/>
            <person name="Caggese C."/>
            <person name="Calvi B.R."/>
            <person name="Bernardo de Carvalho A."/>
            <person name="Caspi A."/>
            <person name="Castrezana S."/>
            <person name="Celniker S.E."/>
            <person name="Chang J.L."/>
            <person name="Chapple C."/>
            <person name="Chatterji S."/>
            <person name="Chinwalla A."/>
            <person name="Civetta A."/>
            <person name="Clifton S.W."/>
            <person name="Comeron J.M."/>
            <person name="Costello J.C."/>
            <person name="Coyne J.A."/>
            <person name="Daub J."/>
            <person name="David R.G."/>
            <person name="Delcher A.L."/>
            <person name="Delehaunty K."/>
            <person name="Do C.B."/>
            <person name="Ebling H."/>
            <person name="Edwards K."/>
            <person name="Eickbush T."/>
            <person name="Evans J.D."/>
            <person name="Filipski A."/>
            <person name="Findeiss S."/>
            <person name="Freyhult E."/>
            <person name="Fulton L."/>
            <person name="Fulton R."/>
            <person name="Garcia A.C."/>
            <person name="Gardiner A."/>
            <person name="Garfield D.A."/>
            <person name="Garvin B.E."/>
            <person name="Gibson G."/>
            <person name="Gilbert D."/>
            <person name="Gnerre S."/>
            <person name="Godfrey J."/>
            <person name="Good R."/>
            <person name="Gotea V."/>
            <person name="Gravely B."/>
            <person name="Greenberg A.J."/>
            <person name="Griffiths-Jones S."/>
            <person name="Gross S."/>
            <person name="Guigo R."/>
            <person name="Gustafson E.A."/>
            <person name="Haerty W."/>
            <person name="Hahn M.W."/>
            <person name="Halligan D.L."/>
            <person name="Halpern A.L."/>
            <person name="Halter G.M."/>
            <person name="Han M.V."/>
            <person name="Heger A."/>
            <person name="Hillier L."/>
            <person name="Hinrichs A.S."/>
            <person name="Holmes I."/>
            <person name="Hoskins R.A."/>
            <person name="Hubisz M.J."/>
            <person name="Hultmark D."/>
            <person name="Huntley M.A."/>
            <person name="Jaffe D.B."/>
            <person name="Jagadeeshan S."/>
            <person name="Jeck W.R."/>
            <person name="Johnson J."/>
            <person name="Jones C.D."/>
            <person name="Jordan W.C."/>
            <person name="Karpen G.H."/>
            <person name="Kataoka E."/>
            <person name="Keightley P.D."/>
            <person name="Kheradpour P."/>
            <person name="Kirkness E.F."/>
            <person name="Koerich L.B."/>
            <person name="Kristiansen K."/>
            <person name="Kudrna D."/>
            <person name="Kulathinal R.J."/>
            <person name="Kumar S."/>
            <person name="Kwok R."/>
            <person name="Lander E."/>
            <person name="Langley C.H."/>
            <person name="Lapoint R."/>
            <person name="Lazzaro B.P."/>
            <person name="Lee S.J."/>
            <person name="Levesque L."/>
            <person name="Li R."/>
            <person name="Lin C.F."/>
            <person name="Lin M.F."/>
            <person name="Lindblad-Toh K."/>
            <person name="Llopart A."/>
            <person name="Long M."/>
            <person name="Low L."/>
            <person name="Lozovsky E."/>
            <person name="Lu J."/>
            <person name="Luo M."/>
            <person name="Machado C.A."/>
            <person name="Makalowski W."/>
            <person name="Marzo M."/>
            <person name="Matsuda M."/>
            <person name="Matzkin L."/>
            <person name="McAllister B."/>
            <person name="McBride C.S."/>
            <person name="McKernan B."/>
            <person name="McKernan K."/>
            <person name="Mendez-Lago M."/>
            <person name="Minx P."/>
            <person name="Mollenhauer M.U."/>
            <person name="Montooth K."/>
            <person name="Mount S.M."/>
            <person name="Mu X."/>
            <person name="Myers E."/>
            <person name="Negre B."/>
            <person name="Newfeld S."/>
            <person name="Nielsen R."/>
            <person name="Noor M.A."/>
            <person name="O'Grady P."/>
            <person name="Pachter L."/>
            <person name="Papaceit M."/>
            <person name="Parisi M.J."/>
            <person name="Parisi M."/>
            <person name="Parts L."/>
            <person name="Pedersen J.S."/>
            <person name="Pesole G."/>
            <person name="Phillippy A.M."/>
            <person name="Ponting C.P."/>
            <person name="Pop M."/>
            <person name="Porcelli D."/>
            <person name="Powell J.R."/>
            <person name="Prohaska S."/>
            <person name="Pruitt K."/>
            <person name="Puig M."/>
            <person name="Quesneville H."/>
            <person name="Ram K.R."/>
            <person name="Rand D."/>
            <person name="Rasmussen M.D."/>
            <person name="Reed L.K."/>
            <person name="Reenan R."/>
            <person name="Reily A."/>
            <person name="Remington K.A."/>
            <person name="Rieger T.T."/>
            <person name="Ritchie M.G."/>
            <person name="Robin C."/>
            <person name="Rogers Y.H."/>
            <person name="Rohde C."/>
            <person name="Rozas J."/>
            <person name="Rubenfield M.J."/>
            <person name="Ruiz A."/>
            <person name="Russo S."/>
            <person name="Salzberg S.L."/>
            <person name="Sanchez-Gracia A."/>
            <person name="Saranga D.J."/>
            <person name="Sato H."/>
            <person name="Schaeffer S.W."/>
            <person name="Schatz M.C."/>
            <person name="Schlenke T."/>
            <person name="Schwartz R."/>
            <person name="Segarra C."/>
            <person name="Singh R.S."/>
            <person name="Sirot L."/>
            <person name="Sirota M."/>
            <person name="Sisneros N.B."/>
            <person name="Smith C.D."/>
            <person name="Smith T.F."/>
            <person name="Spieth J."/>
            <person name="Stage D.E."/>
            <person name="Stark A."/>
            <person name="Stephan W."/>
            <person name="Strausberg R.L."/>
            <person name="Strempel S."/>
            <person name="Sturgill D."/>
            <person name="Sutton G."/>
            <person name="Sutton G.G."/>
            <person name="Tao W."/>
            <person name="Teichmann S."/>
            <person name="Tobari Y.N."/>
            <person name="Tomimura Y."/>
            <person name="Tsolas J.M."/>
            <person name="Valente V.L."/>
            <person name="Venter E."/>
            <person name="Venter J.C."/>
            <person name="Vicario S."/>
            <person name="Vieira F.G."/>
            <person name="Vilella A.J."/>
            <person name="Villasante A."/>
            <person name="Walenz B."/>
            <person name="Wang J."/>
            <person name="Wasserman M."/>
            <person name="Watts T."/>
            <person name="Wilson D."/>
            <person name="Wilson R.K."/>
            <person name="Wing R.A."/>
            <person name="Wolfner M.F."/>
            <person name="Wong A."/>
            <person name="Wong G.K."/>
            <person name="Wu C.I."/>
            <person name="Wu G."/>
            <person name="Yamamoto D."/>
            <person name="Yang H.P."/>
            <person name="Yang S.P."/>
            <person name="Yorke J.A."/>
            <person name="Yoshida K."/>
            <person name="Zdobnov E."/>
            <person name="Zhang P."/>
            <person name="Zhang Y."/>
            <person name="Zimin A.V."/>
            <person name="Baldwin J."/>
            <person name="Abdouelleil A."/>
            <person name="Abdulkadir J."/>
            <person name="Abebe A."/>
            <person name="Abera B."/>
            <person name="Abreu J."/>
            <person name="Acer S.C."/>
            <person name="Aftuck L."/>
            <person name="Alexander A."/>
            <person name="An P."/>
            <person name="Anderson E."/>
            <person name="Anderson S."/>
            <person name="Arachi H."/>
            <person name="Azer M."/>
            <person name="Bachantsang P."/>
            <person name="Barry A."/>
            <person name="Bayul T."/>
            <person name="Berlin A."/>
            <person name="Bessette D."/>
            <person name="Bloom T."/>
            <person name="Blye J."/>
            <person name="Boguslavskiy L."/>
            <person name="Bonnet C."/>
            <person name="Boukhgalter B."/>
            <person name="Bourzgui I."/>
            <person name="Brown A."/>
            <person name="Cahill P."/>
            <person name="Channer S."/>
            <person name="Cheshatsang Y."/>
            <person name="Chuda L."/>
            <person name="Citroen M."/>
            <person name="Collymore A."/>
            <person name="Cooke P."/>
            <person name="Costello M."/>
            <person name="D'Aco K."/>
            <person name="Daza R."/>
            <person name="De Haan G."/>
            <person name="DeGray S."/>
            <person name="DeMaso C."/>
            <person name="Dhargay N."/>
            <person name="Dooley K."/>
            <person name="Dooley E."/>
            <person name="Doricent M."/>
            <person name="Dorje P."/>
            <person name="Dorjee K."/>
            <person name="Dupes A."/>
            <person name="Elong R."/>
            <person name="Falk J."/>
            <person name="Farina A."/>
            <person name="Faro S."/>
            <person name="Ferguson D."/>
            <person name="Fisher S."/>
            <person name="Foley C.D."/>
            <person name="Franke A."/>
            <person name="Friedrich D."/>
            <person name="Gadbois L."/>
            <person name="Gearin G."/>
            <person name="Gearin C.R."/>
            <person name="Giannoukos G."/>
            <person name="Goode T."/>
            <person name="Graham J."/>
            <person name="Grandbois E."/>
            <person name="Grewal S."/>
            <person name="Gyaltsen K."/>
            <person name="Hafez N."/>
            <person name="Hagos B."/>
            <person name="Hall J."/>
            <person name="Henson C."/>
            <person name="Hollinger A."/>
            <person name="Honan T."/>
            <person name="Huard M.D."/>
            <person name="Hughes L."/>
            <person name="Hurhula B."/>
            <person name="Husby M.E."/>
            <person name="Kamat A."/>
            <person name="Kanga B."/>
            <person name="Kashin S."/>
            <person name="Khazanovich D."/>
            <person name="Kisner P."/>
            <person name="Lance K."/>
            <person name="Lara M."/>
            <person name="Lee W."/>
            <person name="Lennon N."/>
            <person name="Letendre F."/>
            <person name="LeVine R."/>
            <person name="Lipovsky A."/>
            <person name="Liu X."/>
            <person name="Liu J."/>
            <person name="Liu S."/>
            <person name="Lokyitsang T."/>
            <person name="Lokyitsang Y."/>
            <person name="Lubonja R."/>
            <person name="Lui A."/>
            <person name="MacDonald P."/>
            <person name="Magnisalis V."/>
            <person name="Maru K."/>
            <person name="Matthews C."/>
            <person name="McCusker W."/>
            <person name="McDonough S."/>
            <person name="Mehta T."/>
            <person name="Meldrim J."/>
            <person name="Meneus L."/>
            <person name="Mihai O."/>
            <person name="Mihalev A."/>
            <person name="Mihova T."/>
            <person name="Mittelman R."/>
            <person name="Mlenga V."/>
            <person name="Montmayeur A."/>
            <person name="Mulrain L."/>
            <person name="Navidi A."/>
            <person name="Naylor J."/>
            <person name="Negash T."/>
            <person name="Nguyen T."/>
            <person name="Nguyen N."/>
            <person name="Nicol R."/>
            <person name="Norbu C."/>
            <person name="Norbu N."/>
            <person name="Novod N."/>
            <person name="O'Neill B."/>
            <person name="Osman S."/>
            <person name="Markiewicz E."/>
            <person name="Oyono O.L."/>
            <person name="Patti C."/>
            <person name="Phunkhang P."/>
            <person name="Pierre F."/>
            <person name="Priest M."/>
            <person name="Raghuraman S."/>
            <person name="Rege F."/>
            <person name="Reyes R."/>
            <person name="Rise C."/>
            <person name="Rogov P."/>
            <person name="Ross K."/>
            <person name="Ryan E."/>
            <person name="Settipalli S."/>
            <person name="Shea T."/>
            <person name="Sherpa N."/>
            <person name="Shi L."/>
            <person name="Shih D."/>
            <person name="Sparrow T."/>
            <person name="Spaulding J."/>
            <person name="Stalker J."/>
            <person name="Stange-Thomann N."/>
            <person name="Stavropoulos S."/>
            <person name="Stone C."/>
            <person name="Strader C."/>
            <person name="Tesfaye S."/>
            <person name="Thomson T."/>
            <person name="Thoulutsang Y."/>
            <person name="Thoulutsang D."/>
            <person name="Topham K."/>
            <person name="Topping I."/>
            <person name="Tsamla T."/>
            <person name="Vassiliev H."/>
            <person name="Vo A."/>
            <person name="Wangchuk T."/>
            <person name="Wangdi T."/>
            <person name="Weiand M."/>
            <person name="Wilkinson J."/>
            <person name="Wilson A."/>
            <person name="Yadav S."/>
            <person name="Young G."/>
            <person name="Yu Q."/>
            <person name="Zembek L."/>
            <person name="Zhong D."/>
            <person name="Zimmer A."/>
            <person name="Zwirko Z."/>
            <person name="Jaffe D.B."/>
            <person name="Alvarez P."/>
            <person name="Brockman W."/>
            <person name="Butler J."/>
            <person name="Chin C."/>
            <person name="Gnerre S."/>
            <person name="Grabherr M."/>
            <person name="Kleber M."/>
            <person name="Mauceli E."/>
            <person name="MacCallum I."/>
        </authorList>
    </citation>
    <scope>NUCLEOTIDE SEQUENCE [LARGE SCALE GENOMIC DNA]</scope>
    <source>
        <strain evidence="2">Tucson 14024-0371.13</strain>
    </source>
</reference>
<protein>
    <submittedName>
        <fullName evidence="1">Uncharacterized protein</fullName>
    </submittedName>
</protein>
<organism evidence="1 2">
    <name type="scientific">Drosophila ananassae</name>
    <name type="common">Fruit fly</name>
    <dbReference type="NCBI Taxonomy" id="7217"/>
    <lineage>
        <taxon>Eukaryota</taxon>
        <taxon>Metazoa</taxon>
        <taxon>Ecdysozoa</taxon>
        <taxon>Arthropoda</taxon>
        <taxon>Hexapoda</taxon>
        <taxon>Insecta</taxon>
        <taxon>Pterygota</taxon>
        <taxon>Neoptera</taxon>
        <taxon>Endopterygota</taxon>
        <taxon>Diptera</taxon>
        <taxon>Brachycera</taxon>
        <taxon>Muscomorpha</taxon>
        <taxon>Ephydroidea</taxon>
        <taxon>Drosophilidae</taxon>
        <taxon>Drosophila</taxon>
        <taxon>Sophophora</taxon>
    </lineage>
</organism>
<dbReference type="GeneID" id="26514285"/>
<dbReference type="AlphaFoldDB" id="A0A0P8Y0Z5"/>
<evidence type="ECO:0000313" key="2">
    <source>
        <dbReference type="Proteomes" id="UP000007801"/>
    </source>
</evidence>
<dbReference type="KEGG" id="dan:26514285"/>
<dbReference type="OrthoDB" id="8049495at2759"/>
<evidence type="ECO:0000313" key="1">
    <source>
        <dbReference type="EMBL" id="KPU80442.1"/>
    </source>
</evidence>
<dbReference type="InParanoid" id="A0A0P8Y0Z5"/>
<gene>
    <name evidence="1" type="primary">Dana\GF26876</name>
    <name evidence="1" type="ORF">GF26876</name>
</gene>
<dbReference type="EMBL" id="CH902617">
    <property type="protein sequence ID" value="KPU80442.1"/>
    <property type="molecule type" value="Genomic_DNA"/>
</dbReference>
<name>A0A0P8Y0Z5_DROAN</name>
<keyword evidence="2" id="KW-1185">Reference proteome</keyword>
<sequence>MQKKRLKMESCNIKDILPHCFPYKTTNKTDYMDRTKRFVPTRPIRLVQEDPSLISGHYADNLKVDGIEKKTKTWPTAMDWREEYAQFLLRAKWCNEEIFKLFFVNPPVDYEIMTDYLRDFRKSIYMHDYSPGQYEALVEKRRIPRGSIGFLDNVDYQTTYGHFHNRLQNSEPFRCHLYPMKFKKDISLKKFAAEMRKLFTKLNATTYFDEVCLPALLKAKNGIMPAEFIDRYEFRKY</sequence>